<evidence type="ECO:0000313" key="3">
    <source>
        <dbReference type="Proteomes" id="UP000218287"/>
    </source>
</evidence>
<feature type="domain" description="vWA-MoxR associated protein N-terminal HTH" evidence="1">
    <location>
        <begin position="8"/>
        <end position="89"/>
    </location>
</feature>
<dbReference type="Gene3D" id="3.40.50.300">
    <property type="entry name" value="P-loop containing nucleotide triphosphate hydrolases"/>
    <property type="match status" value="1"/>
</dbReference>
<dbReference type="EMBL" id="AP018175">
    <property type="protein sequence ID" value="BAY19943.1"/>
    <property type="molecule type" value="Genomic_DNA"/>
</dbReference>
<dbReference type="InterPro" id="IPR027417">
    <property type="entry name" value="P-loop_NTPase"/>
</dbReference>
<evidence type="ECO:0000259" key="1">
    <source>
        <dbReference type="Pfam" id="PF26355"/>
    </source>
</evidence>
<name>A0A1Z4GR34_9CYAN</name>
<evidence type="ECO:0000313" key="2">
    <source>
        <dbReference type="EMBL" id="BAY19943.1"/>
    </source>
</evidence>
<proteinExistence type="predicted"/>
<dbReference type="Proteomes" id="UP000218287">
    <property type="component" value="Plasmid Plasmid1 dna"/>
</dbReference>
<protein>
    <recommendedName>
        <fullName evidence="1">vWA-MoxR associated protein N-terminal HTH domain-containing protein</fullName>
    </recommendedName>
</protein>
<dbReference type="Pfam" id="PF26355">
    <property type="entry name" value="HTH_VMAP-M9"/>
    <property type="match status" value="1"/>
</dbReference>
<gene>
    <name evidence="2" type="ORF">NIES21_58130</name>
</gene>
<keyword evidence="3" id="KW-1185">Reference proteome</keyword>
<reference evidence="2 3" key="1">
    <citation type="submission" date="2017-06" db="EMBL/GenBank/DDBJ databases">
        <title>Genome sequencing of cyanobaciteial culture collection at National Institute for Environmental Studies (NIES).</title>
        <authorList>
            <person name="Hirose Y."/>
            <person name="Shimura Y."/>
            <person name="Fujisawa T."/>
            <person name="Nakamura Y."/>
            <person name="Kawachi M."/>
        </authorList>
    </citation>
    <scope>NUCLEOTIDE SEQUENCE [LARGE SCALE GENOMIC DNA]</scope>
    <source>
        <strain evidence="2 3">NIES-21</strain>
        <plasmid evidence="3">Plasmid1 dna</plasmid>
    </source>
</reference>
<dbReference type="SUPFAM" id="SSF52540">
    <property type="entry name" value="P-loop containing nucleoside triphosphate hydrolases"/>
    <property type="match status" value="1"/>
</dbReference>
<dbReference type="Pfam" id="PF14516">
    <property type="entry name" value="AAA_35"/>
    <property type="match status" value="1"/>
</dbReference>
<keyword evidence="2" id="KW-0614">Plasmid</keyword>
<dbReference type="AlphaFoldDB" id="A0A1Z4GR34"/>
<sequence>MSLDAGFQWNAAQQLVDQLMLQTTQKHLSDVEIQVLQGAWEGKTYEAIAAESYLTVKYVSEVGGRLWQLLSEALQEEVKKTNFRQALQRRWQTHQPQSYQGMKQPSQWEFCCAEIDKPGALLRIKAPIQFGKTTLMAQVLKYAQQQGYRAIAINLRDAVVDDFGSLDSFLQWFIASVTYALNLTVDIETHWRKSLGNSKIKCRTYLQKYLLTDDIPLVIALDEVDRLFTHQLIAGEFLGMLRTWHEDAKTKLLWTQLRLIVLHTEVYTQIDINQSPFNAGTEIQLTELNSTEILTLLNQYQLHWSQQEIKKLTAIVGGHPYLVTLTLQFLAQNPTSLEQLLNTAATPNSIYRSHLERQWHKLQTHSHLLAPLKAIASADAAISIQPHFHLDDVVKLYDLGLIQLQQHQVSIRYELYRQYFRERLGIQT</sequence>
<dbReference type="OrthoDB" id="5522963at2"/>
<accession>A0A1Z4GR34</accession>
<organism evidence="2 3">
    <name type="scientific">Anabaenopsis circularis NIES-21</name>
    <dbReference type="NCBI Taxonomy" id="1085406"/>
    <lineage>
        <taxon>Bacteria</taxon>
        <taxon>Bacillati</taxon>
        <taxon>Cyanobacteriota</taxon>
        <taxon>Cyanophyceae</taxon>
        <taxon>Nostocales</taxon>
        <taxon>Nodulariaceae</taxon>
        <taxon>Anabaenopsis</taxon>
    </lineage>
</organism>
<dbReference type="InterPro" id="IPR058651">
    <property type="entry name" value="HTH_VMAP-M9"/>
</dbReference>
<geneLocation type="plasmid" evidence="3">
    <name>Plasmid1 dna</name>
</geneLocation>